<evidence type="ECO:0000313" key="4">
    <source>
        <dbReference type="Proteomes" id="UP000182975"/>
    </source>
</evidence>
<dbReference type="InterPro" id="IPR026870">
    <property type="entry name" value="Zinc_ribbon_dom"/>
</dbReference>
<dbReference type="Proteomes" id="UP000182975">
    <property type="component" value="Unassembled WGS sequence"/>
</dbReference>
<gene>
    <name evidence="3" type="ORF">SAMN02910314_00664</name>
</gene>
<dbReference type="Pfam" id="PF13240">
    <property type="entry name" value="Zn_Ribbon_1"/>
    <property type="match status" value="1"/>
</dbReference>
<dbReference type="RefSeq" id="WP_074777166.1">
    <property type="nucleotide sequence ID" value="NZ_CP011402.1"/>
</dbReference>
<feature type="domain" description="Zinc-ribbon" evidence="2">
    <location>
        <begin position="18"/>
        <end position="38"/>
    </location>
</feature>
<reference evidence="4" key="1">
    <citation type="submission" date="2016-10" db="EMBL/GenBank/DDBJ databases">
        <authorList>
            <person name="Varghese N."/>
        </authorList>
    </citation>
    <scope>NUCLEOTIDE SEQUENCE [LARGE SCALE GENOMIC DNA]</scope>
    <source>
        <strain evidence="4">DSM 21843</strain>
    </source>
</reference>
<name>A0A1H8R6A2_9ACTN</name>
<organism evidence="3 4">
    <name type="scientific">Denitrobacterium detoxificans</name>
    <dbReference type="NCBI Taxonomy" id="79604"/>
    <lineage>
        <taxon>Bacteria</taxon>
        <taxon>Bacillati</taxon>
        <taxon>Actinomycetota</taxon>
        <taxon>Coriobacteriia</taxon>
        <taxon>Eggerthellales</taxon>
        <taxon>Eggerthellaceae</taxon>
        <taxon>Denitrobacterium</taxon>
    </lineage>
</organism>
<accession>A0A1H8R6A2</accession>
<sequence length="59" mass="6573">MCFRPSPVKRENTDQKTCQTCGMPVDSDATTCPYCGDPIPQNPPDDYSDIDPSHNTRII</sequence>
<protein>
    <submittedName>
        <fullName evidence="3">Zinc-ribbon domain-containing protein</fullName>
    </submittedName>
</protein>
<evidence type="ECO:0000259" key="2">
    <source>
        <dbReference type="Pfam" id="PF13240"/>
    </source>
</evidence>
<evidence type="ECO:0000313" key="3">
    <source>
        <dbReference type="EMBL" id="SEO61453.1"/>
    </source>
</evidence>
<keyword evidence="4" id="KW-1185">Reference proteome</keyword>
<dbReference type="EMBL" id="FOEC01000003">
    <property type="protein sequence ID" value="SEO61453.1"/>
    <property type="molecule type" value="Genomic_DNA"/>
</dbReference>
<evidence type="ECO:0000256" key="1">
    <source>
        <dbReference type="SAM" id="MobiDB-lite"/>
    </source>
</evidence>
<feature type="region of interest" description="Disordered" evidence="1">
    <location>
        <begin position="40"/>
        <end position="59"/>
    </location>
</feature>
<proteinExistence type="predicted"/>
<dbReference type="AlphaFoldDB" id="A0A1H8R6A2"/>